<name>A0A3M8VWR6_9ACTN</name>
<dbReference type="Proteomes" id="UP000275401">
    <property type="component" value="Unassembled WGS sequence"/>
</dbReference>
<organism evidence="1 2">
    <name type="scientific">Streptomyces botrytidirepellens</name>
    <dbReference type="NCBI Taxonomy" id="2486417"/>
    <lineage>
        <taxon>Bacteria</taxon>
        <taxon>Bacillati</taxon>
        <taxon>Actinomycetota</taxon>
        <taxon>Actinomycetes</taxon>
        <taxon>Kitasatosporales</taxon>
        <taxon>Streptomycetaceae</taxon>
        <taxon>Streptomyces</taxon>
    </lineage>
</organism>
<dbReference type="EMBL" id="RIBZ01000270">
    <property type="protein sequence ID" value="RNG22214.1"/>
    <property type="molecule type" value="Genomic_DNA"/>
</dbReference>
<dbReference type="RefSeq" id="WP_123102035.1">
    <property type="nucleotide sequence ID" value="NZ_RIBZ01000270.1"/>
</dbReference>
<reference evidence="1 2" key="1">
    <citation type="submission" date="2018-11" db="EMBL/GenBank/DDBJ databases">
        <title>The Potential of Streptomyces as Biocontrol Agents against the Tomato grey mould, Botrytis cinerea (Gray mold) Frontiers in Microbiology.</title>
        <authorList>
            <person name="Li D."/>
        </authorList>
    </citation>
    <scope>NUCLEOTIDE SEQUENCE [LARGE SCALE GENOMIC DNA]</scope>
    <source>
        <strain evidence="1 2">NEAU-LD23</strain>
    </source>
</reference>
<evidence type="ECO:0000313" key="2">
    <source>
        <dbReference type="Proteomes" id="UP000275401"/>
    </source>
</evidence>
<proteinExistence type="predicted"/>
<accession>A0A3M8VWR6</accession>
<comment type="caution">
    <text evidence="1">The sequence shown here is derived from an EMBL/GenBank/DDBJ whole genome shotgun (WGS) entry which is preliminary data.</text>
</comment>
<sequence length="63" mass="6891">MTLILVSLVKAMARLAGSDYGLTLLRRRTGQERVSVGPLEGGSETGGSRWIAWPEWTWDAMGV</sequence>
<evidence type="ECO:0000313" key="1">
    <source>
        <dbReference type="EMBL" id="RNG22214.1"/>
    </source>
</evidence>
<protein>
    <submittedName>
        <fullName evidence="1">Uncharacterized protein</fullName>
    </submittedName>
</protein>
<keyword evidence="2" id="KW-1185">Reference proteome</keyword>
<dbReference type="AlphaFoldDB" id="A0A3M8VWR6"/>
<gene>
    <name evidence="1" type="ORF">EEJ42_21920</name>
</gene>